<gene>
    <name evidence="1" type="ORF">HPB47_027695</name>
</gene>
<organism evidence="1 2">
    <name type="scientific">Ixodes persulcatus</name>
    <name type="common">Taiga tick</name>
    <dbReference type="NCBI Taxonomy" id="34615"/>
    <lineage>
        <taxon>Eukaryota</taxon>
        <taxon>Metazoa</taxon>
        <taxon>Ecdysozoa</taxon>
        <taxon>Arthropoda</taxon>
        <taxon>Chelicerata</taxon>
        <taxon>Arachnida</taxon>
        <taxon>Acari</taxon>
        <taxon>Parasitiformes</taxon>
        <taxon>Ixodida</taxon>
        <taxon>Ixodoidea</taxon>
        <taxon>Ixodidae</taxon>
        <taxon>Ixodinae</taxon>
        <taxon>Ixodes</taxon>
    </lineage>
</organism>
<keyword evidence="2" id="KW-1185">Reference proteome</keyword>
<proteinExistence type="predicted"/>
<feature type="non-terminal residue" evidence="1">
    <location>
        <position position="102"/>
    </location>
</feature>
<dbReference type="Proteomes" id="UP000805193">
    <property type="component" value="Unassembled WGS sequence"/>
</dbReference>
<name>A0AC60PWQ9_IXOPE</name>
<feature type="non-terminal residue" evidence="1">
    <location>
        <position position="1"/>
    </location>
</feature>
<comment type="caution">
    <text evidence="1">The sequence shown here is derived from an EMBL/GenBank/DDBJ whole genome shotgun (WGS) entry which is preliminary data.</text>
</comment>
<sequence>KRQTKVVPSAITYLCFCVVTSGFPVVLIGFVVILTYIFAASPCDETAMWLPCIPNIPRSEYFYDSVSQDCLPKDKLPIGCLRWNEVPGAEDCWANCWNPHHF</sequence>
<accession>A0AC60PWQ9</accession>
<evidence type="ECO:0000313" key="2">
    <source>
        <dbReference type="Proteomes" id="UP000805193"/>
    </source>
</evidence>
<evidence type="ECO:0000313" key="1">
    <source>
        <dbReference type="EMBL" id="KAG0425115.1"/>
    </source>
</evidence>
<dbReference type="EMBL" id="JABSTQ010009887">
    <property type="protein sequence ID" value="KAG0425115.1"/>
    <property type="molecule type" value="Genomic_DNA"/>
</dbReference>
<protein>
    <submittedName>
        <fullName evidence="1">Uncharacterized protein</fullName>
    </submittedName>
</protein>
<reference evidence="1 2" key="1">
    <citation type="journal article" date="2020" name="Cell">
        <title>Large-Scale Comparative Analyses of Tick Genomes Elucidate Their Genetic Diversity and Vector Capacities.</title>
        <authorList>
            <consortium name="Tick Genome and Microbiome Consortium (TIGMIC)"/>
            <person name="Jia N."/>
            <person name="Wang J."/>
            <person name="Shi W."/>
            <person name="Du L."/>
            <person name="Sun Y."/>
            <person name="Zhan W."/>
            <person name="Jiang J.F."/>
            <person name="Wang Q."/>
            <person name="Zhang B."/>
            <person name="Ji P."/>
            <person name="Bell-Sakyi L."/>
            <person name="Cui X.M."/>
            <person name="Yuan T.T."/>
            <person name="Jiang B.G."/>
            <person name="Yang W.F."/>
            <person name="Lam T.T."/>
            <person name="Chang Q.C."/>
            <person name="Ding S.J."/>
            <person name="Wang X.J."/>
            <person name="Zhu J.G."/>
            <person name="Ruan X.D."/>
            <person name="Zhao L."/>
            <person name="Wei J.T."/>
            <person name="Ye R.Z."/>
            <person name="Que T.C."/>
            <person name="Du C.H."/>
            <person name="Zhou Y.H."/>
            <person name="Cheng J.X."/>
            <person name="Dai P.F."/>
            <person name="Guo W.B."/>
            <person name="Han X.H."/>
            <person name="Huang E.J."/>
            <person name="Li L.F."/>
            <person name="Wei W."/>
            <person name="Gao Y.C."/>
            <person name="Liu J.Z."/>
            <person name="Shao H.Z."/>
            <person name="Wang X."/>
            <person name="Wang C.C."/>
            <person name="Yang T.C."/>
            <person name="Huo Q.B."/>
            <person name="Li W."/>
            <person name="Chen H.Y."/>
            <person name="Chen S.E."/>
            <person name="Zhou L.G."/>
            <person name="Ni X.B."/>
            <person name="Tian J.H."/>
            <person name="Sheng Y."/>
            <person name="Liu T."/>
            <person name="Pan Y.S."/>
            <person name="Xia L.Y."/>
            <person name="Li J."/>
            <person name="Zhao F."/>
            <person name="Cao W.C."/>
        </authorList>
    </citation>
    <scope>NUCLEOTIDE SEQUENCE [LARGE SCALE GENOMIC DNA]</scope>
    <source>
        <strain evidence="1">Iper-2018</strain>
    </source>
</reference>